<evidence type="ECO:0008006" key="4">
    <source>
        <dbReference type="Google" id="ProtNLM"/>
    </source>
</evidence>
<reference evidence="2" key="1">
    <citation type="submission" date="2021-01" db="EMBL/GenBank/DDBJ databases">
        <authorList>
            <consortium name="Genoscope - CEA"/>
            <person name="William W."/>
        </authorList>
    </citation>
    <scope>NUCLEOTIDE SEQUENCE</scope>
</reference>
<comment type="caution">
    <text evidence="2">The sequence shown here is derived from an EMBL/GenBank/DDBJ whole genome shotgun (WGS) entry which is preliminary data.</text>
</comment>
<keyword evidence="1" id="KW-0812">Transmembrane</keyword>
<gene>
    <name evidence="2" type="ORF">POCTA_138.1.T0880116</name>
</gene>
<evidence type="ECO:0000313" key="2">
    <source>
        <dbReference type="EMBL" id="CAD8186604.1"/>
    </source>
</evidence>
<accession>A0A8S1W9B2</accession>
<evidence type="ECO:0000313" key="3">
    <source>
        <dbReference type="Proteomes" id="UP000683925"/>
    </source>
</evidence>
<sequence>MFSKKQSALFKVHLSMIILLIFHFIRQLTSYYYCMDQFIIFLMSNCLFQMASEVLQFNKKFCSKNVQFVFILINIFLFQIESIKYGFENVNTNSLFIILIFLLEVCQNQNTGKKINK</sequence>
<organism evidence="2 3">
    <name type="scientific">Paramecium octaurelia</name>
    <dbReference type="NCBI Taxonomy" id="43137"/>
    <lineage>
        <taxon>Eukaryota</taxon>
        <taxon>Sar</taxon>
        <taxon>Alveolata</taxon>
        <taxon>Ciliophora</taxon>
        <taxon>Intramacronucleata</taxon>
        <taxon>Oligohymenophorea</taxon>
        <taxon>Peniculida</taxon>
        <taxon>Parameciidae</taxon>
        <taxon>Paramecium</taxon>
    </lineage>
</organism>
<name>A0A8S1W9B2_PAROT</name>
<feature type="transmembrane region" description="Helical" evidence="1">
    <location>
        <begin position="93"/>
        <end position="111"/>
    </location>
</feature>
<protein>
    <recommendedName>
        <fullName evidence="4">Transmembrane protein</fullName>
    </recommendedName>
</protein>
<keyword evidence="3" id="KW-1185">Reference proteome</keyword>
<feature type="transmembrane region" description="Helical" evidence="1">
    <location>
        <begin position="7"/>
        <end position="24"/>
    </location>
</feature>
<keyword evidence="1" id="KW-0472">Membrane</keyword>
<dbReference type="AlphaFoldDB" id="A0A8S1W9B2"/>
<dbReference type="Proteomes" id="UP000683925">
    <property type="component" value="Unassembled WGS sequence"/>
</dbReference>
<proteinExistence type="predicted"/>
<keyword evidence="1" id="KW-1133">Transmembrane helix</keyword>
<feature type="transmembrane region" description="Helical" evidence="1">
    <location>
        <begin position="30"/>
        <end position="48"/>
    </location>
</feature>
<feature type="transmembrane region" description="Helical" evidence="1">
    <location>
        <begin position="68"/>
        <end position="87"/>
    </location>
</feature>
<dbReference type="EMBL" id="CAJJDP010000087">
    <property type="protein sequence ID" value="CAD8186604.1"/>
    <property type="molecule type" value="Genomic_DNA"/>
</dbReference>
<evidence type="ECO:0000256" key="1">
    <source>
        <dbReference type="SAM" id="Phobius"/>
    </source>
</evidence>